<dbReference type="STRING" id="39966.A0A369JQG2"/>
<dbReference type="Proteomes" id="UP000076154">
    <property type="component" value="Unassembled WGS sequence"/>
</dbReference>
<feature type="compositionally biased region" description="Basic residues" evidence="1">
    <location>
        <begin position="441"/>
        <end position="451"/>
    </location>
</feature>
<feature type="compositionally biased region" description="Low complexity" evidence="1">
    <location>
        <begin position="579"/>
        <end position="611"/>
    </location>
</feature>
<feature type="compositionally biased region" description="Low complexity" evidence="1">
    <location>
        <begin position="240"/>
        <end position="269"/>
    </location>
</feature>
<name>A0A369JQG2_HYPMA</name>
<reference evidence="2" key="1">
    <citation type="submission" date="2018-04" db="EMBL/GenBank/DDBJ databases">
        <title>Whole genome sequencing of Hypsizygus marmoreus.</title>
        <authorList>
            <person name="Choi I.-G."/>
            <person name="Min B."/>
            <person name="Kim J.-G."/>
            <person name="Kim S."/>
            <person name="Oh Y.-L."/>
            <person name="Kong W.-S."/>
            <person name="Park H."/>
            <person name="Jeong J."/>
            <person name="Song E.-S."/>
        </authorList>
    </citation>
    <scope>NUCLEOTIDE SEQUENCE [LARGE SCALE GENOMIC DNA]</scope>
    <source>
        <strain evidence="2">51987-8</strain>
    </source>
</reference>
<feature type="compositionally biased region" description="Low complexity" evidence="1">
    <location>
        <begin position="297"/>
        <end position="328"/>
    </location>
</feature>
<feature type="region of interest" description="Disordered" evidence="1">
    <location>
        <begin position="231"/>
        <end position="329"/>
    </location>
</feature>
<dbReference type="OrthoDB" id="3230530at2759"/>
<proteinExistence type="predicted"/>
<comment type="caution">
    <text evidence="2">The sequence shown here is derived from an EMBL/GenBank/DDBJ whole genome shotgun (WGS) entry which is preliminary data.</text>
</comment>
<feature type="compositionally biased region" description="Basic and acidic residues" evidence="1">
    <location>
        <begin position="614"/>
        <end position="626"/>
    </location>
</feature>
<accession>A0A369JQG2</accession>
<dbReference type="EMBL" id="LUEZ02000045">
    <property type="protein sequence ID" value="RDB24068.1"/>
    <property type="molecule type" value="Genomic_DNA"/>
</dbReference>
<feature type="region of interest" description="Disordered" evidence="1">
    <location>
        <begin position="642"/>
        <end position="669"/>
    </location>
</feature>
<sequence length="669" mass="72131">MVHLVLSSLKGNQGLRYFPYVGYLGLTPVRVEGYVRTKLDDDAKQLQATSITISVRCYESRIGRVSVLHSNILADYTQVLWSKPDGQDYAPIEDLEFPFRITVPAKAPGFSTAVFVDYRCMWRIEAVLNHVPISGVGSRQIKHFELPLIRFDLPPHRPTPSTPLRHHLQQQTTKPKAPRLRYYINAPTTPIGPLDIVSIPVHLLPVDDGISIRSTTVMIERRIQLYETAGHPHQQDTLASPQPIASSSNSSPRTSPSSSPASHSYSPTSLHQDLPPSRFNGLATIASDNSSDPTITPLSSDSDRPLLSSNYSSAPLPSSSSSSSQIPSKTITTPLVGAESSGKFLRDDQGVWSKTVTLQWPAARTHSRWAIGESVQSELVSVKFFARVKISVSSANGTESIELLEKELLVVSTNDAERQLAVEKYNDLLYSNQLGSDKTGRSKSKSPRRSRRDRELDIPPSPAPFRGPGNFGGSSSTGSVTGSANGRGSSGGGKVVAPRRPHTSAGPRDNKAFTSSGYGLERPVPSLDGEDAFRRRRADVRNSGGSDTTVRPESSHSGTSKRRSGMVGNFFSSGPPRISTAASRSSTSTTSASGSGSGSVSRSTTASSVSSHGGDGRDVGGEEKMREWEEELAKIEMLSRQSSDMVGFAGRRKRSAGAPRIVEPGVAEV</sequence>
<evidence type="ECO:0000313" key="3">
    <source>
        <dbReference type="Proteomes" id="UP000076154"/>
    </source>
</evidence>
<gene>
    <name evidence="2" type="ORF">Hypma_008762</name>
</gene>
<protein>
    <submittedName>
        <fullName evidence="2">Uncharacterized protein</fullName>
    </submittedName>
</protein>
<dbReference type="InParanoid" id="A0A369JQG2"/>
<organism evidence="2 3">
    <name type="scientific">Hypsizygus marmoreus</name>
    <name type="common">White beech mushroom</name>
    <name type="synonym">Agaricus marmoreus</name>
    <dbReference type="NCBI Taxonomy" id="39966"/>
    <lineage>
        <taxon>Eukaryota</taxon>
        <taxon>Fungi</taxon>
        <taxon>Dikarya</taxon>
        <taxon>Basidiomycota</taxon>
        <taxon>Agaricomycotina</taxon>
        <taxon>Agaricomycetes</taxon>
        <taxon>Agaricomycetidae</taxon>
        <taxon>Agaricales</taxon>
        <taxon>Tricholomatineae</taxon>
        <taxon>Lyophyllaceae</taxon>
        <taxon>Hypsizygus</taxon>
    </lineage>
</organism>
<feature type="compositionally biased region" description="Low complexity" evidence="1">
    <location>
        <begin position="473"/>
        <end position="487"/>
    </location>
</feature>
<feature type="region of interest" description="Disordered" evidence="1">
    <location>
        <begin position="433"/>
        <end position="626"/>
    </location>
</feature>
<keyword evidence="3" id="KW-1185">Reference proteome</keyword>
<feature type="compositionally biased region" description="Polar residues" evidence="1">
    <location>
        <begin position="543"/>
        <end position="558"/>
    </location>
</feature>
<feature type="compositionally biased region" description="Polar residues" evidence="1">
    <location>
        <begin position="286"/>
        <end position="296"/>
    </location>
</feature>
<dbReference type="AlphaFoldDB" id="A0A369JQG2"/>
<evidence type="ECO:0000313" key="2">
    <source>
        <dbReference type="EMBL" id="RDB24068.1"/>
    </source>
</evidence>
<evidence type="ECO:0000256" key="1">
    <source>
        <dbReference type="SAM" id="MobiDB-lite"/>
    </source>
</evidence>